<dbReference type="eggNOG" id="COG2801">
    <property type="taxonomic scope" value="Bacteria"/>
</dbReference>
<dbReference type="STRING" id="1449976.KALB_5370"/>
<proteinExistence type="predicted"/>
<accession>W5WD08</accession>
<dbReference type="KEGG" id="kal:KALB_5370"/>
<dbReference type="OrthoDB" id="1551204at2"/>
<evidence type="ECO:0000313" key="2">
    <source>
        <dbReference type="Proteomes" id="UP000019225"/>
    </source>
</evidence>
<evidence type="ECO:0008006" key="3">
    <source>
        <dbReference type="Google" id="ProtNLM"/>
    </source>
</evidence>
<evidence type="ECO:0000313" key="1">
    <source>
        <dbReference type="EMBL" id="AHH98732.1"/>
    </source>
</evidence>
<gene>
    <name evidence="1" type="ORF">KALB_5370</name>
</gene>
<reference evidence="1 2" key="1">
    <citation type="journal article" date="2014" name="BMC Genomics">
        <title>Complete genome sequence of producer of the glycopeptide antibiotic Aculeximycin Kutzneria albida DSM 43870T, a representative of minor genus of Pseudonocardiaceae.</title>
        <authorList>
            <person name="Rebets Y."/>
            <person name="Tokovenko B."/>
            <person name="Lushchyk I."/>
            <person name="Ruckert C."/>
            <person name="Zaburannyi N."/>
            <person name="Bechthold A."/>
            <person name="Kalinowski J."/>
            <person name="Luzhetskyy A."/>
        </authorList>
    </citation>
    <scope>NUCLEOTIDE SEQUENCE [LARGE SCALE GENOMIC DNA]</scope>
    <source>
        <strain evidence="1">DSM 43870</strain>
    </source>
</reference>
<sequence length="175" mass="19733">MGLRLLYLIFLRLVGLLALLGRSSTSKDVELLVLRHEVAVLRRGNPRPRLDWADRAVFAALVRLLPKGLRLHRLVTPGTVLRWHRRLVAARWTYSHRHGRPPVDDVITRLIKRMVTENHCQRSLGAPRSRKTDVPAGGHEKSPLMGVIFRVGRVSAGAVPPCRRWPRSAGTNHPG</sequence>
<protein>
    <recommendedName>
        <fullName evidence="3">Integrase</fullName>
    </recommendedName>
</protein>
<organism evidence="1 2">
    <name type="scientific">Kutzneria albida DSM 43870</name>
    <dbReference type="NCBI Taxonomy" id="1449976"/>
    <lineage>
        <taxon>Bacteria</taxon>
        <taxon>Bacillati</taxon>
        <taxon>Actinomycetota</taxon>
        <taxon>Actinomycetes</taxon>
        <taxon>Pseudonocardiales</taxon>
        <taxon>Pseudonocardiaceae</taxon>
        <taxon>Kutzneria</taxon>
    </lineage>
</organism>
<keyword evidence="2" id="KW-1185">Reference proteome</keyword>
<name>W5WD08_9PSEU</name>
<dbReference type="EMBL" id="CP007155">
    <property type="protein sequence ID" value="AHH98732.1"/>
    <property type="molecule type" value="Genomic_DNA"/>
</dbReference>
<dbReference type="AlphaFoldDB" id="W5WD08"/>
<dbReference type="Proteomes" id="UP000019225">
    <property type="component" value="Chromosome"/>
</dbReference>
<dbReference type="HOGENOM" id="CLU_130901_0_0_11"/>